<dbReference type="SMART" id="SM00436">
    <property type="entry name" value="TOP1Bc"/>
    <property type="match status" value="1"/>
</dbReference>
<keyword evidence="5 8" id="KW-0799">Topoisomerase</keyword>
<comment type="caution">
    <text evidence="8">Lacks conserved residue(s) required for the propagation of feature annotation.</text>
</comment>
<evidence type="ECO:0000256" key="3">
    <source>
        <dbReference type="ARBA" id="ARBA00022723"/>
    </source>
</evidence>
<evidence type="ECO:0000256" key="2">
    <source>
        <dbReference type="ARBA" id="ARBA00009446"/>
    </source>
</evidence>
<dbReference type="NCBIfam" id="TIGR01051">
    <property type="entry name" value="topA_bact"/>
    <property type="match status" value="1"/>
</dbReference>
<evidence type="ECO:0000256" key="1">
    <source>
        <dbReference type="ARBA" id="ARBA00000213"/>
    </source>
</evidence>
<keyword evidence="6 8" id="KW-0238">DNA-binding</keyword>
<feature type="domain" description="Toprim" evidence="10">
    <location>
        <begin position="3"/>
        <end position="118"/>
    </location>
</feature>
<gene>
    <name evidence="8" type="primary">topA</name>
    <name evidence="12" type="ORF">SAMN04488038_105247</name>
</gene>
<dbReference type="Proteomes" id="UP000199233">
    <property type="component" value="Unassembled WGS sequence"/>
</dbReference>
<dbReference type="InterPro" id="IPR003602">
    <property type="entry name" value="Topo_IA_DNA-bd_dom"/>
</dbReference>
<dbReference type="PROSITE" id="PS52039">
    <property type="entry name" value="TOPO_IA_2"/>
    <property type="match status" value="1"/>
</dbReference>
<dbReference type="EC" id="5.6.2.1" evidence="8"/>
<dbReference type="NCBIfam" id="NF006451">
    <property type="entry name" value="PRK08780.1"/>
    <property type="match status" value="1"/>
</dbReference>
<dbReference type="RefSeq" id="WP_093284427.1">
    <property type="nucleotide sequence ID" value="NZ_FOFS01000005.1"/>
</dbReference>
<dbReference type="SMART" id="SM00493">
    <property type="entry name" value="TOPRIM"/>
    <property type="match status" value="1"/>
</dbReference>
<dbReference type="Pfam" id="PF13368">
    <property type="entry name" value="Toprim_C_rpt"/>
    <property type="match status" value="3"/>
</dbReference>
<feature type="site" description="Interaction with DNA" evidence="8">
    <location>
        <position position="309"/>
    </location>
</feature>
<sequence length="814" mass="90129">MSKNLVIVESPAKAKTIKKYLGKDFEVLASYGHVRDLVPKDGAVDVAHGFDMKYQIIDRNEKHVRAIVTALKDADELWLATDPDREGEAISWHLVELLREKNAIKNKPVKRVVFYEITQREVQNAIQNPREISADLVNAQQARRALDYLVGFNLSPLLWRKVQPGLSAGRVQSPALRLICEREEQIKAFVPREYWTLEALVEKSRQQFSAKLVELSGRKVEQFTLNTVVGAMSAKAMVAKAANGELLVAAVDKKQRRRNPAPPFTTSTLQQEANRKLGFTASRTMRAAQQLYEGADLGGETVGLITYMRTDSVNLAQDALTEIRKVIPQQFGAKALPPEPRYYKTKSKNAQEAHEAVRPTSAARLPKDVARYLSPDQAKLYELIWKRTVASQMEQAVYDTVTAELRAGSEHAFRASGSTLVEPGFIAAYLQSADTATGKEDEDDDKKLPPLEVGEKLKLADLIADQHFTEPPPRYTEASLVKTLEEYDIGRPSTYASIISTLQARDYVRLDGKAFIPTDVGMIVNKFLTDHFTRYVDYEFTAHLEDDLDAVSRGEKQWKPLLAEFWSSFKPTVDEKMELSRAEVSEARVIGTDPVSGKPVSARLGKYGPFVQIGSKDDPEKPRYASLRANQRIDTIKLEDALALFQLPRNIGTLPNGEEVQVNIGRFGPYVRHGSSFVSLKKDDDPYTIELPRAIELIEQKAAALEAATIKSFDGTGIKIIKGRFGPYIGDGKRRARIPKGRDPESLSVFECEAYLAEAEAAAPKKGGKGAKKAPRKTAAAAAADAAPAEKAVKKAAKKATKKAVKKAAKKKAG</sequence>
<dbReference type="STRING" id="489703.SAMN04488038_105247"/>
<evidence type="ECO:0000313" key="12">
    <source>
        <dbReference type="EMBL" id="SEQ32791.1"/>
    </source>
</evidence>
<dbReference type="GO" id="GO:0006265">
    <property type="term" value="P:DNA topological change"/>
    <property type="evidence" value="ECO:0007669"/>
    <property type="project" value="UniProtKB-UniRule"/>
</dbReference>
<comment type="subunit">
    <text evidence="8">Monomer.</text>
</comment>
<dbReference type="InterPro" id="IPR005733">
    <property type="entry name" value="TopoI_bac-type"/>
</dbReference>
<proteinExistence type="inferred from homology"/>
<evidence type="ECO:0000256" key="4">
    <source>
        <dbReference type="ARBA" id="ARBA00022842"/>
    </source>
</evidence>
<evidence type="ECO:0000256" key="7">
    <source>
        <dbReference type="ARBA" id="ARBA00023235"/>
    </source>
</evidence>
<comment type="function">
    <text evidence="8">Releases the supercoiling and torsional tension of DNA, which is introduced during the DNA replication and transcription, by transiently cleaving and rejoining one strand of the DNA duplex. Introduces a single-strand break via transesterification at a target site in duplex DNA. The scissile phosphodiester is attacked by the catalytic tyrosine of the enzyme, resulting in the formation of a DNA-(5'-phosphotyrosyl)-enzyme intermediate and the expulsion of a 3'-OH DNA strand. The free DNA strand then undergoes passage around the unbroken strand, thus removing DNA supercoils. Finally, in the religation step, the DNA 3'-OH attacks the covalent intermediate to expel the active-site tyrosine and restore the DNA phosphodiester backbone.</text>
</comment>
<dbReference type="HAMAP" id="MF_00952">
    <property type="entry name" value="Topoisom_1_prok"/>
    <property type="match status" value="1"/>
</dbReference>
<dbReference type="EMBL" id="FOFS01000005">
    <property type="protein sequence ID" value="SEQ32791.1"/>
    <property type="molecule type" value="Genomic_DNA"/>
</dbReference>
<dbReference type="Pfam" id="PF01131">
    <property type="entry name" value="Topoisom_bac"/>
    <property type="match status" value="1"/>
</dbReference>
<dbReference type="PROSITE" id="PS50880">
    <property type="entry name" value="TOPRIM"/>
    <property type="match status" value="1"/>
</dbReference>
<dbReference type="InterPro" id="IPR006171">
    <property type="entry name" value="TOPRIM_dom"/>
</dbReference>
<dbReference type="PROSITE" id="PS00396">
    <property type="entry name" value="TOPO_IA_1"/>
    <property type="match status" value="1"/>
</dbReference>
<keyword evidence="3" id="KW-0479">Metal-binding</keyword>
<dbReference type="InterPro" id="IPR025589">
    <property type="entry name" value="Toprim_C_rpt"/>
</dbReference>
<dbReference type="SUPFAM" id="SSF56712">
    <property type="entry name" value="Prokaryotic type I DNA topoisomerase"/>
    <property type="match status" value="1"/>
</dbReference>
<feature type="compositionally biased region" description="Low complexity" evidence="9">
    <location>
        <begin position="777"/>
        <end position="790"/>
    </location>
</feature>
<dbReference type="GO" id="GO:0003677">
    <property type="term" value="F:DNA binding"/>
    <property type="evidence" value="ECO:0007669"/>
    <property type="project" value="UniProtKB-KW"/>
</dbReference>
<evidence type="ECO:0000256" key="9">
    <source>
        <dbReference type="SAM" id="MobiDB-lite"/>
    </source>
</evidence>
<dbReference type="PANTHER" id="PTHR42785:SF1">
    <property type="entry name" value="DNA TOPOISOMERASE"/>
    <property type="match status" value="1"/>
</dbReference>
<accession>A0A1H9F4G4</accession>
<dbReference type="InterPro" id="IPR013825">
    <property type="entry name" value="Topo_IA_cen_sub2"/>
</dbReference>
<keyword evidence="4" id="KW-0460">Magnesium</keyword>
<feature type="compositionally biased region" description="Basic residues" evidence="9">
    <location>
        <begin position="766"/>
        <end position="776"/>
    </location>
</feature>
<dbReference type="PANTHER" id="PTHR42785">
    <property type="entry name" value="DNA TOPOISOMERASE, TYPE IA, CORE"/>
    <property type="match status" value="1"/>
</dbReference>
<dbReference type="InterPro" id="IPR003601">
    <property type="entry name" value="Topo_IA_2"/>
</dbReference>
<comment type="similarity">
    <text evidence="2 8">Belongs to the type IA topoisomerase family.</text>
</comment>
<dbReference type="Gene3D" id="1.10.290.10">
    <property type="entry name" value="Topoisomerase I, domain 4"/>
    <property type="match status" value="1"/>
</dbReference>
<dbReference type="AlphaFoldDB" id="A0A1H9F4G4"/>
<dbReference type="Gene3D" id="1.10.460.10">
    <property type="entry name" value="Topoisomerase I, domain 2"/>
    <property type="match status" value="1"/>
</dbReference>
<feature type="domain" description="Topo IA-type catalytic" evidence="11">
    <location>
        <begin position="133"/>
        <end position="573"/>
    </location>
</feature>
<organism evidence="12 13">
    <name type="scientific">Solimonas aquatica</name>
    <dbReference type="NCBI Taxonomy" id="489703"/>
    <lineage>
        <taxon>Bacteria</taxon>
        <taxon>Pseudomonadati</taxon>
        <taxon>Pseudomonadota</taxon>
        <taxon>Gammaproteobacteria</taxon>
        <taxon>Nevskiales</taxon>
        <taxon>Nevskiaceae</taxon>
        <taxon>Solimonas</taxon>
    </lineage>
</organism>
<dbReference type="CDD" id="cd00186">
    <property type="entry name" value="TOP1Ac"/>
    <property type="match status" value="1"/>
</dbReference>
<dbReference type="Pfam" id="PF01751">
    <property type="entry name" value="Toprim"/>
    <property type="match status" value="1"/>
</dbReference>
<feature type="region of interest" description="Interaction with DNA" evidence="8">
    <location>
        <begin position="167"/>
        <end position="172"/>
    </location>
</feature>
<evidence type="ECO:0000256" key="8">
    <source>
        <dbReference type="HAMAP-Rule" id="MF_00952"/>
    </source>
</evidence>
<dbReference type="InterPro" id="IPR023405">
    <property type="entry name" value="Topo_IA_core_domain"/>
</dbReference>
<dbReference type="InterPro" id="IPR028612">
    <property type="entry name" value="Topoisom_1_IA"/>
</dbReference>
<feature type="compositionally biased region" description="Basic residues" evidence="9">
    <location>
        <begin position="794"/>
        <end position="814"/>
    </location>
</feature>
<dbReference type="InterPro" id="IPR034149">
    <property type="entry name" value="TOPRIM_TopoI"/>
</dbReference>
<dbReference type="GO" id="GO:0003917">
    <property type="term" value="F:DNA topoisomerase type I (single strand cut, ATP-independent) activity"/>
    <property type="evidence" value="ECO:0007669"/>
    <property type="project" value="UniProtKB-UniRule"/>
</dbReference>
<name>A0A1H9F4G4_9GAMM</name>
<feature type="site" description="Interaction with DNA" evidence="8">
    <location>
        <position position="159"/>
    </location>
</feature>
<feature type="site" description="Interaction with DNA" evidence="8">
    <location>
        <position position="147"/>
    </location>
</feature>
<dbReference type="InterPro" id="IPR013497">
    <property type="entry name" value="Topo_IA_cen"/>
</dbReference>
<evidence type="ECO:0000259" key="10">
    <source>
        <dbReference type="PROSITE" id="PS50880"/>
    </source>
</evidence>
<feature type="site" description="Interaction with DNA" evidence="8">
    <location>
        <position position="143"/>
    </location>
</feature>
<dbReference type="CDD" id="cd03363">
    <property type="entry name" value="TOPRIM_TopoIA_TopoI"/>
    <property type="match status" value="1"/>
</dbReference>
<feature type="site" description="Interaction with DNA" evidence="8">
    <location>
        <position position="144"/>
    </location>
</feature>
<dbReference type="OrthoDB" id="9804262at2"/>
<dbReference type="PRINTS" id="PR00417">
    <property type="entry name" value="PRTPISMRASEI"/>
</dbReference>
<comment type="catalytic activity">
    <reaction evidence="1 8">
        <text>ATP-independent breakage of single-stranded DNA, followed by passage and rejoining.</text>
        <dbReference type="EC" id="5.6.2.1"/>
    </reaction>
</comment>
<feature type="region of interest" description="Disordered" evidence="9">
    <location>
        <begin position="762"/>
        <end position="814"/>
    </location>
</feature>
<dbReference type="InterPro" id="IPR013824">
    <property type="entry name" value="Topo_IA_cen_sub1"/>
</dbReference>
<protein>
    <recommendedName>
        <fullName evidence="8">DNA topoisomerase 1</fullName>
        <ecNumber evidence="8">5.6.2.1</ecNumber>
    </recommendedName>
    <alternativeName>
        <fullName evidence="8">DNA topoisomerase I</fullName>
    </alternativeName>
</protein>
<dbReference type="Gene3D" id="2.70.20.10">
    <property type="entry name" value="Topoisomerase I, domain 3"/>
    <property type="match status" value="1"/>
</dbReference>
<dbReference type="InterPro" id="IPR000380">
    <property type="entry name" value="Topo_IA"/>
</dbReference>
<evidence type="ECO:0000313" key="13">
    <source>
        <dbReference type="Proteomes" id="UP000199233"/>
    </source>
</evidence>
<feature type="site" description="Interaction with DNA" evidence="8">
    <location>
        <position position="505"/>
    </location>
</feature>
<feature type="site" description="Interaction with DNA" evidence="8">
    <location>
        <position position="33"/>
    </location>
</feature>
<dbReference type="InterPro" id="IPR013826">
    <property type="entry name" value="Topo_IA_cen_sub3"/>
</dbReference>
<feature type="active site" description="O-(5'-phospho-DNA)-tyrosine intermediate" evidence="8">
    <location>
        <position position="307"/>
    </location>
</feature>
<evidence type="ECO:0000256" key="6">
    <source>
        <dbReference type="ARBA" id="ARBA00023125"/>
    </source>
</evidence>
<dbReference type="InterPro" id="IPR023406">
    <property type="entry name" value="Topo_IA_AS"/>
</dbReference>
<evidence type="ECO:0000259" key="11">
    <source>
        <dbReference type="PROSITE" id="PS52039"/>
    </source>
</evidence>
<keyword evidence="13" id="KW-1185">Reference proteome</keyword>
<keyword evidence="7 8" id="KW-0413">Isomerase</keyword>
<dbReference type="SMART" id="SM00437">
    <property type="entry name" value="TOP1Ac"/>
    <property type="match status" value="1"/>
</dbReference>
<dbReference type="Gene3D" id="3.40.50.140">
    <property type="match status" value="1"/>
</dbReference>
<reference evidence="13" key="1">
    <citation type="submission" date="2016-10" db="EMBL/GenBank/DDBJ databases">
        <authorList>
            <person name="Varghese N."/>
            <person name="Submissions S."/>
        </authorList>
    </citation>
    <scope>NUCLEOTIDE SEQUENCE [LARGE SCALE GENOMIC DNA]</scope>
    <source>
        <strain evidence="13">DSM 25927</strain>
    </source>
</reference>
<evidence type="ECO:0000256" key="5">
    <source>
        <dbReference type="ARBA" id="ARBA00023029"/>
    </source>
</evidence>
<dbReference type="GO" id="GO:0046872">
    <property type="term" value="F:metal ion binding"/>
    <property type="evidence" value="ECO:0007669"/>
    <property type="project" value="UniProtKB-KW"/>
</dbReference>